<protein>
    <submittedName>
        <fullName evidence="8">Plakophilin-1-like</fullName>
    </submittedName>
</protein>
<comment type="subcellular location">
    <subcellularLocation>
        <location evidence="1">Cell junction</location>
    </subcellularLocation>
</comment>
<feature type="repeat" description="ARM" evidence="6">
    <location>
        <begin position="269"/>
        <end position="304"/>
    </location>
</feature>
<evidence type="ECO:0000256" key="2">
    <source>
        <dbReference type="ARBA" id="ARBA00005462"/>
    </source>
</evidence>
<dbReference type="GO" id="GO:0005912">
    <property type="term" value="C:adherens junction"/>
    <property type="evidence" value="ECO:0007669"/>
    <property type="project" value="TreeGrafter"/>
</dbReference>
<evidence type="ECO:0000256" key="6">
    <source>
        <dbReference type="PROSITE-ProRule" id="PRU00259"/>
    </source>
</evidence>
<dbReference type="Ensembl" id="ENSPKIT00000010028.1">
    <property type="protein sequence ID" value="ENSPKIP00000029235.1"/>
    <property type="gene ID" value="ENSPKIG00000010549.1"/>
</dbReference>
<keyword evidence="9" id="KW-1185">Reference proteome</keyword>
<dbReference type="PROSITE" id="PS50176">
    <property type="entry name" value="ARM_REPEAT"/>
    <property type="match status" value="1"/>
</dbReference>
<proteinExistence type="inferred from homology"/>
<dbReference type="PANTHER" id="PTHR10372:SF3">
    <property type="entry name" value="PLAKOPHILIN-1"/>
    <property type="match status" value="1"/>
</dbReference>
<dbReference type="STRING" id="1676925.ENSPKIP00000029235"/>
<dbReference type="Gene3D" id="1.25.10.10">
    <property type="entry name" value="Leucine-rich Repeat Variant"/>
    <property type="match status" value="1"/>
</dbReference>
<evidence type="ECO:0000313" key="8">
    <source>
        <dbReference type="Ensembl" id="ENSPKIP00000029235.1"/>
    </source>
</evidence>
<keyword evidence="3" id="KW-0677">Repeat</keyword>
<dbReference type="PANTHER" id="PTHR10372">
    <property type="entry name" value="PLAKOPHILLIN-RELATED"/>
    <property type="match status" value="1"/>
</dbReference>
<dbReference type="InterPro" id="IPR011989">
    <property type="entry name" value="ARM-like"/>
</dbReference>
<comment type="similarity">
    <text evidence="2">Belongs to the beta-catenin family.</text>
</comment>
<dbReference type="GO" id="GO:0005886">
    <property type="term" value="C:plasma membrane"/>
    <property type="evidence" value="ECO:0007669"/>
    <property type="project" value="TreeGrafter"/>
</dbReference>
<evidence type="ECO:0000256" key="1">
    <source>
        <dbReference type="ARBA" id="ARBA00004282"/>
    </source>
</evidence>
<dbReference type="GO" id="GO:0005634">
    <property type="term" value="C:nucleus"/>
    <property type="evidence" value="ECO:0007669"/>
    <property type="project" value="TreeGrafter"/>
</dbReference>
<dbReference type="GeneTree" id="ENSGT00940000156735"/>
<feature type="compositionally biased region" description="Polar residues" evidence="7">
    <location>
        <begin position="50"/>
        <end position="62"/>
    </location>
</feature>
<dbReference type="Proteomes" id="UP000261540">
    <property type="component" value="Unplaced"/>
</dbReference>
<evidence type="ECO:0000256" key="4">
    <source>
        <dbReference type="ARBA" id="ARBA00022889"/>
    </source>
</evidence>
<evidence type="ECO:0000256" key="5">
    <source>
        <dbReference type="ARBA" id="ARBA00022949"/>
    </source>
</evidence>
<name>A0A3B3SG50_9TELE</name>
<dbReference type="SMART" id="SM00185">
    <property type="entry name" value="ARM"/>
    <property type="match status" value="6"/>
</dbReference>
<evidence type="ECO:0000256" key="7">
    <source>
        <dbReference type="SAM" id="MobiDB-lite"/>
    </source>
</evidence>
<evidence type="ECO:0000313" key="9">
    <source>
        <dbReference type="Proteomes" id="UP000261540"/>
    </source>
</evidence>
<keyword evidence="4" id="KW-0130">Cell adhesion</keyword>
<reference evidence="8" key="1">
    <citation type="submission" date="2025-08" db="UniProtKB">
        <authorList>
            <consortium name="Ensembl"/>
        </authorList>
    </citation>
    <scope>IDENTIFICATION</scope>
</reference>
<dbReference type="GO" id="GO:0005737">
    <property type="term" value="C:cytoplasm"/>
    <property type="evidence" value="ECO:0007669"/>
    <property type="project" value="TreeGrafter"/>
</dbReference>
<evidence type="ECO:0000256" key="3">
    <source>
        <dbReference type="ARBA" id="ARBA00022737"/>
    </source>
</evidence>
<dbReference type="OrthoDB" id="3245100at2759"/>
<dbReference type="InterPro" id="IPR028435">
    <property type="entry name" value="Plakophilin/d_Catenin"/>
</dbReference>
<dbReference type="InterPro" id="IPR000225">
    <property type="entry name" value="Armadillo"/>
</dbReference>
<sequence>MTMEPFRSALSLGASEDTSLALPSDTNLRTGQRRVLDQVTTIKRSKLRQSKSGSISPTSPQNDAVFSEFRTFKFSTGKKNSSFLLRNSSSSKSAYMQNSQARQSHSLPMGPVMRMTSCNSQWDQRLHSMYGENPPQVSNGLKPSKSDPTLIKATRATLPSRMQRASIHSTGNNSSQVMVNNATKVVSSHNRLLQAATSPPNGDSKTMLTKAKTELTGVNGSGSGTDMTVKEAVELLSSPDEKLQLCGASFIQHSTFKEDQAKQEVLRQNGIPGLVALLRNPSPQIQQTAAGALRNLVFRDTDNKKEVQQCKGIEEALALLKDTDSSETQRQLAGLLWNLSSEDSLKPVLIQRALPVLTENVVVPFTGWSDTSTNRHIDPEVFCSTTGCLRNLSCARDKERQAMRDSPGLIEALVTYIKNCVAVEKPDDMSVENCACILHNLTYQLETEASEHLSSFSTLSASRSSSSRKTSLGCFSPQSSKVDQEIACENPVVEEADPKGLGLLYHSRTIQTYLYLLGASQKDATLEACAGALQNLTANKGPFSKAMSQTIVQKLNGLQYIQPLLQNSNPSLQKTVVSLVGNLSRNPVLTSNLAPHVAPKLAAILTTNANDKGSSDDTLATVCRTFHTLLLAEPELTKKVVNGDLVSSLNDLSRKGSLPKANNVASVLLYSLWSEKDVQGFLKKQGMSKSSFVNDITSRAHKSAQVVE</sequence>
<keyword evidence="5" id="KW-0965">Cell junction</keyword>
<dbReference type="AlphaFoldDB" id="A0A3B3SG50"/>
<dbReference type="GO" id="GO:0098609">
    <property type="term" value="P:cell-cell adhesion"/>
    <property type="evidence" value="ECO:0007669"/>
    <property type="project" value="InterPro"/>
</dbReference>
<dbReference type="InterPro" id="IPR016024">
    <property type="entry name" value="ARM-type_fold"/>
</dbReference>
<feature type="region of interest" description="Disordered" evidence="7">
    <location>
        <begin position="42"/>
        <end position="62"/>
    </location>
</feature>
<accession>A0A3B3SG50</accession>
<organism evidence="8 9">
    <name type="scientific">Paramormyrops kingsleyae</name>
    <dbReference type="NCBI Taxonomy" id="1676925"/>
    <lineage>
        <taxon>Eukaryota</taxon>
        <taxon>Metazoa</taxon>
        <taxon>Chordata</taxon>
        <taxon>Craniata</taxon>
        <taxon>Vertebrata</taxon>
        <taxon>Euteleostomi</taxon>
        <taxon>Actinopterygii</taxon>
        <taxon>Neopterygii</taxon>
        <taxon>Teleostei</taxon>
        <taxon>Osteoglossocephala</taxon>
        <taxon>Osteoglossomorpha</taxon>
        <taxon>Osteoglossiformes</taxon>
        <taxon>Mormyridae</taxon>
        <taxon>Paramormyrops</taxon>
    </lineage>
</organism>
<reference evidence="8" key="2">
    <citation type="submission" date="2025-09" db="UniProtKB">
        <authorList>
            <consortium name="Ensembl"/>
        </authorList>
    </citation>
    <scope>IDENTIFICATION</scope>
</reference>
<dbReference type="KEGG" id="pki:111855236"/>
<dbReference type="Pfam" id="PF00514">
    <property type="entry name" value="Arm"/>
    <property type="match status" value="2"/>
</dbReference>
<dbReference type="SUPFAM" id="SSF48371">
    <property type="entry name" value="ARM repeat"/>
    <property type="match status" value="1"/>
</dbReference>